<feature type="compositionally biased region" description="Low complexity" evidence="1">
    <location>
        <begin position="49"/>
        <end position="61"/>
    </location>
</feature>
<protein>
    <submittedName>
        <fullName evidence="2">Uncharacterized protein</fullName>
    </submittedName>
</protein>
<feature type="region of interest" description="Disordered" evidence="1">
    <location>
        <begin position="1"/>
        <end position="23"/>
    </location>
</feature>
<gene>
    <name evidence="2" type="ORF">ALP13_02359</name>
</gene>
<evidence type="ECO:0000313" key="3">
    <source>
        <dbReference type="Proteomes" id="UP000271631"/>
    </source>
</evidence>
<dbReference type="Proteomes" id="UP000271631">
    <property type="component" value="Unassembled WGS sequence"/>
</dbReference>
<evidence type="ECO:0000256" key="1">
    <source>
        <dbReference type="SAM" id="MobiDB-lite"/>
    </source>
</evidence>
<name>A0A3M6BD00_PSEYM</name>
<dbReference type="SUPFAM" id="SSF56399">
    <property type="entry name" value="ADP-ribosylation"/>
    <property type="match status" value="1"/>
</dbReference>
<evidence type="ECO:0000313" key="2">
    <source>
        <dbReference type="EMBL" id="RMV29379.1"/>
    </source>
</evidence>
<sequence length="336" mass="37396">MKISGSTSPAHTSTNSAQKSSSKGLLSGLAKHFKGMLVSGNTSGHSALGHYASSSSGSKGKAPVRDDYSNGPQTRLNNTPLKRALARELDRFGYGSSATESFDRSLQRKDKNPELGHLDDDEYLALRMYTTPFYRAVNHQLRDGKPSEDMKVVVEAMNKGLKRLAEHPDNVVKETLYRGINKVVDDKFIHKNFKLGEVYRDKTFVSATPDLSTVNATFTRHTVKSSKARHQHLCINAVHYWRLRAVLQYASGKFRCRVLKRKGFLRRYSLSGGGQEQDRLGKVAYKAQGNRRERRIFRTIRDAVYEYQSCIGAHGSSYPSAQSTASTASKGPSQTV</sequence>
<dbReference type="Gene3D" id="3.90.176.10">
    <property type="entry name" value="Toxin ADP-ribosyltransferase, Chain A, domain 1"/>
    <property type="match status" value="1"/>
</dbReference>
<feature type="compositionally biased region" description="Polar residues" evidence="1">
    <location>
        <begin position="1"/>
        <end position="15"/>
    </location>
</feature>
<proteinExistence type="predicted"/>
<feature type="compositionally biased region" description="Polar residues" evidence="1">
    <location>
        <begin position="70"/>
        <end position="80"/>
    </location>
</feature>
<feature type="region of interest" description="Disordered" evidence="1">
    <location>
        <begin position="49"/>
        <end position="80"/>
    </location>
</feature>
<feature type="region of interest" description="Disordered" evidence="1">
    <location>
        <begin position="316"/>
        <end position="336"/>
    </location>
</feature>
<reference evidence="2 3" key="1">
    <citation type="submission" date="2018-08" db="EMBL/GenBank/DDBJ databases">
        <title>Recombination of ecologically and evolutionarily significant loci maintains genetic cohesion in the Pseudomonas syringae species complex.</title>
        <authorList>
            <person name="Dillon M."/>
            <person name="Thakur S."/>
            <person name="Almeida R.N.D."/>
            <person name="Weir B.S."/>
            <person name="Guttman D.S."/>
        </authorList>
    </citation>
    <scope>NUCLEOTIDE SEQUENCE [LARGE SCALE GENOMIC DNA]</scope>
    <source>
        <strain evidence="2 3">ICMP 11281</strain>
    </source>
</reference>
<dbReference type="RefSeq" id="WP_259641734.1">
    <property type="nucleotide sequence ID" value="NZ_RBUQ01000321.1"/>
</dbReference>
<accession>A0A3M6BD00</accession>
<dbReference type="EMBL" id="RBUQ01000321">
    <property type="protein sequence ID" value="RMV29379.1"/>
    <property type="molecule type" value="Genomic_DNA"/>
</dbReference>
<feature type="compositionally biased region" description="Polar residues" evidence="1">
    <location>
        <begin position="317"/>
        <end position="336"/>
    </location>
</feature>
<dbReference type="AlphaFoldDB" id="A0A3M6BD00"/>
<comment type="caution">
    <text evidence="2">The sequence shown here is derived from an EMBL/GenBank/DDBJ whole genome shotgun (WGS) entry which is preliminary data.</text>
</comment>
<organism evidence="2 3">
    <name type="scientific">Pseudomonas syringae pv. maculicola</name>
    <dbReference type="NCBI Taxonomy" id="59511"/>
    <lineage>
        <taxon>Bacteria</taxon>
        <taxon>Pseudomonadati</taxon>
        <taxon>Pseudomonadota</taxon>
        <taxon>Gammaproteobacteria</taxon>
        <taxon>Pseudomonadales</taxon>
        <taxon>Pseudomonadaceae</taxon>
        <taxon>Pseudomonas</taxon>
    </lineage>
</organism>